<evidence type="ECO:0000313" key="3">
    <source>
        <dbReference type="EMBL" id="PNF59148.1"/>
    </source>
</evidence>
<reference evidence="3 4" key="1">
    <citation type="submission" date="2018-01" db="EMBL/GenBank/DDBJ databases">
        <title>Denitrification phenotypes of diverse strains of Pseudomonas stutzeri.</title>
        <authorList>
            <person name="Milligan D.A."/>
            <person name="Bergaust L."/>
            <person name="Bakken L.R."/>
            <person name="Frostegard A."/>
        </authorList>
    </citation>
    <scope>NUCLEOTIDE SEQUENCE [LARGE SCALE GENOMIC DNA]</scope>
    <source>
        <strain evidence="3 4">CCUG 44592</strain>
    </source>
</reference>
<dbReference type="EMBL" id="POUM01000010">
    <property type="protein sequence ID" value="PNF59148.1"/>
    <property type="molecule type" value="Genomic_DNA"/>
</dbReference>
<keyword evidence="1" id="KW-0175">Coiled coil</keyword>
<dbReference type="AlphaFoldDB" id="A0A2N8RDH7"/>
<evidence type="ECO:0000313" key="4">
    <source>
        <dbReference type="Proteomes" id="UP000236003"/>
    </source>
</evidence>
<organism evidence="3 4">
    <name type="scientific">Stutzerimonas stutzeri</name>
    <name type="common">Pseudomonas stutzeri</name>
    <dbReference type="NCBI Taxonomy" id="316"/>
    <lineage>
        <taxon>Bacteria</taxon>
        <taxon>Pseudomonadati</taxon>
        <taxon>Pseudomonadota</taxon>
        <taxon>Gammaproteobacteria</taxon>
        <taxon>Pseudomonadales</taxon>
        <taxon>Pseudomonadaceae</taxon>
        <taxon>Stutzerimonas</taxon>
    </lineage>
</organism>
<accession>A0A2N8RDH7</accession>
<feature type="region of interest" description="Disordered" evidence="2">
    <location>
        <begin position="79"/>
        <end position="145"/>
    </location>
</feature>
<comment type="caution">
    <text evidence="3">The sequence shown here is derived from an EMBL/GenBank/DDBJ whole genome shotgun (WGS) entry which is preliminary data.</text>
</comment>
<feature type="compositionally biased region" description="Acidic residues" evidence="2">
    <location>
        <begin position="123"/>
        <end position="140"/>
    </location>
</feature>
<proteinExistence type="predicted"/>
<sequence>MSLSERSRERLLSAAKATRSFSAALREADSAKKEAARRRIEDIKERIKMLRMLVSGGLASKGVLREIRELAKALGQAAKVLGDSGRDTKQAGGGEGAAPATAASAEQSGLQGEAASLPQGATQEDDTDQQPEATTEEGVDEAASRTAMTLKLYLENLQQARQDEQPNAAEARQRGADAELIEDAVRRLKALLALVKSVRDKSDPDSRKRISEIKEQLDDSEKIARGLGSSLPAASLPGTSVSISV</sequence>
<feature type="region of interest" description="Disordered" evidence="2">
    <location>
        <begin position="199"/>
        <end position="245"/>
    </location>
</feature>
<evidence type="ECO:0000256" key="1">
    <source>
        <dbReference type="SAM" id="Coils"/>
    </source>
</evidence>
<evidence type="ECO:0000256" key="2">
    <source>
        <dbReference type="SAM" id="MobiDB-lite"/>
    </source>
</evidence>
<gene>
    <name evidence="3" type="ORF">CXK99_12845</name>
</gene>
<dbReference type="Proteomes" id="UP000236003">
    <property type="component" value="Unassembled WGS sequence"/>
</dbReference>
<name>A0A2N8RDH7_STUST</name>
<protein>
    <submittedName>
        <fullName evidence="3">Uncharacterized protein</fullName>
    </submittedName>
</protein>
<feature type="compositionally biased region" description="Basic and acidic residues" evidence="2">
    <location>
        <begin position="199"/>
        <end position="224"/>
    </location>
</feature>
<feature type="coiled-coil region" evidence="1">
    <location>
        <begin position="26"/>
        <end position="53"/>
    </location>
</feature>
<feature type="compositionally biased region" description="Low complexity" evidence="2">
    <location>
        <begin position="97"/>
        <end position="109"/>
    </location>
</feature>